<proteinExistence type="predicted"/>
<dbReference type="PANTHER" id="PTHR43242:SF1">
    <property type="entry name" value="NAD(P)-BINDING ROSSMANN-FOLD SUPERFAMILY PROTEIN"/>
    <property type="match status" value="1"/>
</dbReference>
<dbReference type="SUPFAM" id="SSF51735">
    <property type="entry name" value="NAD(P)-binding Rossmann-fold domains"/>
    <property type="match status" value="1"/>
</dbReference>
<dbReference type="RefSeq" id="WP_202953476.1">
    <property type="nucleotide sequence ID" value="NZ_JAPCID010000019.1"/>
</dbReference>
<dbReference type="Pfam" id="PF04321">
    <property type="entry name" value="RmlD_sub_bind"/>
    <property type="match status" value="1"/>
</dbReference>
<gene>
    <name evidence="2" type="ORF">OJ962_15005</name>
</gene>
<sequence>MRVLVTGASGFVGSNLVHLLRERCDVLAPSHAELDLTTTVPPKVDAIVHAAIWNALDGLLANRRKAWAGYVEATRNCVRSGARVVLVSTDWVFDGTQGPAREDEPPNPINAYGFLKAASELVVLEADGTVARIAGVQGVHRAKPETPRAQDAGFGYLVASVVDALSAGRPFTVWDSPDINRIATPVLATDAAELIWRALERRVTGILHCVGSEHVDRVSLARRAVEAYGLDMELLEVGAPPPQRERIPYDTRLDATETARRLDVELPDVNRLLEGLAWAST</sequence>
<dbReference type="EMBL" id="JAPCID010000019">
    <property type="protein sequence ID" value="MDA0138809.1"/>
    <property type="molecule type" value="Genomic_DNA"/>
</dbReference>
<evidence type="ECO:0000313" key="2">
    <source>
        <dbReference type="EMBL" id="MDA0138809.1"/>
    </source>
</evidence>
<reference evidence="2" key="1">
    <citation type="submission" date="2022-10" db="EMBL/GenBank/DDBJ databases">
        <title>The WGS of Solirubrobacter sp. CPCC 204708.</title>
        <authorList>
            <person name="Jiang Z."/>
        </authorList>
    </citation>
    <scope>NUCLEOTIDE SEQUENCE</scope>
    <source>
        <strain evidence="2">CPCC 204708</strain>
    </source>
</reference>
<organism evidence="2 3">
    <name type="scientific">Solirubrobacter deserti</name>
    <dbReference type="NCBI Taxonomy" id="2282478"/>
    <lineage>
        <taxon>Bacteria</taxon>
        <taxon>Bacillati</taxon>
        <taxon>Actinomycetota</taxon>
        <taxon>Thermoleophilia</taxon>
        <taxon>Solirubrobacterales</taxon>
        <taxon>Solirubrobacteraceae</taxon>
        <taxon>Solirubrobacter</taxon>
    </lineage>
</organism>
<keyword evidence="3" id="KW-1185">Reference proteome</keyword>
<dbReference type="InterPro" id="IPR036291">
    <property type="entry name" value="NAD(P)-bd_dom_sf"/>
</dbReference>
<dbReference type="InterPro" id="IPR029903">
    <property type="entry name" value="RmlD-like-bd"/>
</dbReference>
<name>A0ABT4RJS4_9ACTN</name>
<protein>
    <submittedName>
        <fullName evidence="2">Sugar nucleotide-binding protein</fullName>
    </submittedName>
</protein>
<evidence type="ECO:0000313" key="3">
    <source>
        <dbReference type="Proteomes" id="UP001147700"/>
    </source>
</evidence>
<feature type="domain" description="RmlD-like substrate binding" evidence="1">
    <location>
        <begin position="1"/>
        <end position="270"/>
    </location>
</feature>
<comment type="caution">
    <text evidence="2">The sequence shown here is derived from an EMBL/GenBank/DDBJ whole genome shotgun (WGS) entry which is preliminary data.</text>
</comment>
<dbReference type="Gene3D" id="3.40.50.720">
    <property type="entry name" value="NAD(P)-binding Rossmann-like Domain"/>
    <property type="match status" value="1"/>
</dbReference>
<dbReference type="Proteomes" id="UP001147700">
    <property type="component" value="Unassembled WGS sequence"/>
</dbReference>
<dbReference type="Gene3D" id="3.90.25.10">
    <property type="entry name" value="UDP-galactose 4-epimerase, domain 1"/>
    <property type="match status" value="1"/>
</dbReference>
<dbReference type="PANTHER" id="PTHR43242">
    <property type="entry name" value="NAD(P)-BINDING ROSSMANN-FOLD SUPERFAMILY PROTEIN"/>
    <property type="match status" value="1"/>
</dbReference>
<accession>A0ABT4RJS4</accession>
<evidence type="ECO:0000259" key="1">
    <source>
        <dbReference type="Pfam" id="PF04321"/>
    </source>
</evidence>